<protein>
    <submittedName>
        <fullName evidence="2">Uncharacterized protein</fullName>
    </submittedName>
</protein>
<sequence length="290" mass="29543">MNQTPAFSMAFAPRAALAALQWRLLLLWTLWMLAPTLVLALPAWQLLSANLDHSVHAQALARALDMTAVSDLLAVHERQQTTFTVAGAVALLATLLISPMLSGMAATAARAPRAPGFAALMRGGAAYYWPMLRMLALGALPLGVAFMAGHAAIGAAAAYATTAAAASEAALPMALAPALLVLLMGLVAASLDAGRAFLASDPGQRCAWSAWLSGCALLARHPLAALGSYAGIGIAGLGLAALLSLARANTAGVDAIGFAGALLLAQAAVATIGWMRSARLFALMELARAA</sequence>
<keyword evidence="3" id="KW-1185">Reference proteome</keyword>
<proteinExistence type="predicted"/>
<organism evidence="2 3">
    <name type="scientific">Massilia atriviolacea</name>
    <dbReference type="NCBI Taxonomy" id="2495579"/>
    <lineage>
        <taxon>Bacteria</taxon>
        <taxon>Pseudomonadati</taxon>
        <taxon>Pseudomonadota</taxon>
        <taxon>Betaproteobacteria</taxon>
        <taxon>Burkholderiales</taxon>
        <taxon>Oxalobacteraceae</taxon>
        <taxon>Telluria group</taxon>
        <taxon>Massilia</taxon>
    </lineage>
</organism>
<evidence type="ECO:0000313" key="2">
    <source>
        <dbReference type="EMBL" id="RSZ57205.1"/>
    </source>
</evidence>
<reference evidence="2 3" key="1">
    <citation type="submission" date="2018-12" db="EMBL/GenBank/DDBJ databases">
        <authorList>
            <person name="Yang E."/>
        </authorList>
    </citation>
    <scope>NUCLEOTIDE SEQUENCE [LARGE SCALE GENOMIC DNA]</scope>
    <source>
        <strain evidence="2 3">SOD</strain>
    </source>
</reference>
<keyword evidence="1" id="KW-0812">Transmembrane</keyword>
<keyword evidence="1" id="KW-0472">Membrane</keyword>
<evidence type="ECO:0000313" key="3">
    <source>
        <dbReference type="Proteomes" id="UP000278085"/>
    </source>
</evidence>
<dbReference type="EMBL" id="RXLQ01000011">
    <property type="protein sequence ID" value="RSZ57205.1"/>
    <property type="molecule type" value="Genomic_DNA"/>
</dbReference>
<evidence type="ECO:0000256" key="1">
    <source>
        <dbReference type="SAM" id="Phobius"/>
    </source>
</evidence>
<feature type="transmembrane region" description="Helical" evidence="1">
    <location>
        <begin position="223"/>
        <end position="243"/>
    </location>
</feature>
<name>A0A430HI64_9BURK</name>
<dbReference type="OrthoDB" id="8703329at2"/>
<feature type="transmembrane region" description="Helical" evidence="1">
    <location>
        <begin position="169"/>
        <end position="191"/>
    </location>
</feature>
<accession>A0A430HI64</accession>
<feature type="transmembrane region" description="Helical" evidence="1">
    <location>
        <begin position="255"/>
        <end position="275"/>
    </location>
</feature>
<gene>
    <name evidence="2" type="ORF">EJB06_21040</name>
</gene>
<keyword evidence="1" id="KW-1133">Transmembrane helix</keyword>
<dbReference type="AlphaFoldDB" id="A0A430HI64"/>
<comment type="caution">
    <text evidence="2">The sequence shown here is derived from an EMBL/GenBank/DDBJ whole genome shotgun (WGS) entry which is preliminary data.</text>
</comment>
<dbReference type="Proteomes" id="UP000278085">
    <property type="component" value="Unassembled WGS sequence"/>
</dbReference>
<dbReference type="RefSeq" id="WP_126075974.1">
    <property type="nucleotide sequence ID" value="NZ_CP051166.1"/>
</dbReference>
<feature type="transmembrane region" description="Helical" evidence="1">
    <location>
        <begin position="132"/>
        <end position="157"/>
    </location>
</feature>
<feature type="transmembrane region" description="Helical" evidence="1">
    <location>
        <begin position="85"/>
        <end position="111"/>
    </location>
</feature>